<name>A0A1F2P9T3_9EURY</name>
<dbReference type="Proteomes" id="UP000186940">
    <property type="component" value="Unassembled WGS sequence"/>
</dbReference>
<feature type="transmembrane region" description="Helical" evidence="1">
    <location>
        <begin position="193"/>
        <end position="214"/>
    </location>
</feature>
<keyword evidence="1" id="KW-1133">Transmembrane helix</keyword>
<dbReference type="Pfam" id="PF24368">
    <property type="entry name" value="DUF7524"/>
    <property type="match status" value="1"/>
</dbReference>
<keyword evidence="1" id="KW-0812">Transmembrane</keyword>
<organism evidence="2 3">
    <name type="scientific">Candidatus Syntropharchaeum caldarium</name>
    <dbReference type="NCBI Taxonomy" id="1838285"/>
    <lineage>
        <taxon>Archaea</taxon>
        <taxon>Methanobacteriati</taxon>
        <taxon>Methanobacteriota</taxon>
        <taxon>Stenosarchaea group</taxon>
        <taxon>Methanomicrobia</taxon>
        <taxon>Methanosarcinales</taxon>
        <taxon>ANME-2 cluster</taxon>
        <taxon>Candidatus Syntropharchaeum</taxon>
    </lineage>
</organism>
<evidence type="ECO:0000313" key="2">
    <source>
        <dbReference type="EMBL" id="OFV67795.1"/>
    </source>
</evidence>
<gene>
    <name evidence="2" type="ORF">SCAL_001170</name>
</gene>
<dbReference type="AlphaFoldDB" id="A0A1F2P9T3"/>
<evidence type="ECO:0000313" key="3">
    <source>
        <dbReference type="Proteomes" id="UP000186940"/>
    </source>
</evidence>
<protein>
    <submittedName>
        <fullName evidence="2">Uncharacterized protein</fullName>
    </submittedName>
</protein>
<accession>A0A1F2P9T3</accession>
<evidence type="ECO:0000256" key="1">
    <source>
        <dbReference type="SAM" id="Phobius"/>
    </source>
</evidence>
<keyword evidence="1" id="KW-0472">Membrane</keyword>
<dbReference type="STRING" id="1838285.SCAL_001170"/>
<sequence>MDRVAEIEEHVHIGRKGTDSIEFDRDELKLSLQPGEETSFTVTISNYTIPTHVHFALDRELRDFLTIINENPYVRTEEKIPIVVRVPKDSTEDIYSGRVHVISGYGSVKGSFTVTISVRVEKPEMNGRFEEKAPIRVSIPRKSIKRIKIKDKVPLGILNKKTKLSRDVLVATGITSLILIFLTYLFIFNPASFGISLLTSILVMLLVFYIFNIYRGQR</sequence>
<proteinExistence type="predicted"/>
<dbReference type="InterPro" id="IPR055946">
    <property type="entry name" value="DUF7524"/>
</dbReference>
<comment type="caution">
    <text evidence="2">The sequence shown here is derived from an EMBL/GenBank/DDBJ whole genome shotgun (WGS) entry which is preliminary data.</text>
</comment>
<keyword evidence="3" id="KW-1185">Reference proteome</keyword>
<feature type="transmembrane region" description="Helical" evidence="1">
    <location>
        <begin position="168"/>
        <end position="187"/>
    </location>
</feature>
<reference evidence="2" key="1">
    <citation type="submission" date="2016-05" db="EMBL/GenBank/DDBJ databases">
        <title>Microbial consortia oxidize butane by reversing methanogenesis.</title>
        <authorList>
            <person name="Laso-Perez R."/>
            <person name="Richter M."/>
            <person name="Wegener G."/>
            <person name="Musat F."/>
        </authorList>
    </citation>
    <scope>NUCLEOTIDE SEQUENCE [LARGE SCALE GENOMIC DNA]</scope>
    <source>
        <strain evidence="2">BOX2</strain>
    </source>
</reference>
<dbReference type="EMBL" id="LYOS01000003">
    <property type="protein sequence ID" value="OFV67795.1"/>
    <property type="molecule type" value="Genomic_DNA"/>
</dbReference>